<dbReference type="InterPro" id="IPR036281">
    <property type="entry name" value="SinR/SinI_dimer_dom_sf"/>
</dbReference>
<dbReference type="AlphaFoldDB" id="A0A1X9MLP5"/>
<sequence>MVGETIKKYRMKRNLSVAKLAELAMVEKSYISLVERGTTVNPSVPFLEKIAQALDISVEVFLTDNSDTTDSIWEDVVTEALESGLTTEEYLNFLTFTKRQRTLKKQHIPIKQHLKTFIENQKLGTRVASFH</sequence>
<dbReference type="InterPro" id="IPR010982">
    <property type="entry name" value="Lambda_DNA-bd_dom_sf"/>
</dbReference>
<dbReference type="PANTHER" id="PTHR46797:SF13">
    <property type="entry name" value="HTH-TYPE TRANSCRIPTIONAL REGULATOR SINR"/>
    <property type="match status" value="1"/>
</dbReference>
<dbReference type="PROSITE" id="PS50943">
    <property type="entry name" value="HTH_CROC1"/>
    <property type="match status" value="1"/>
</dbReference>
<evidence type="ECO:0000313" key="3">
    <source>
        <dbReference type="EMBL" id="ARK32861.1"/>
    </source>
</evidence>
<evidence type="ECO:0000313" key="4">
    <source>
        <dbReference type="Proteomes" id="UP000193006"/>
    </source>
</evidence>
<dbReference type="EMBL" id="CP020814">
    <property type="protein sequence ID" value="ARK32861.1"/>
    <property type="molecule type" value="Genomic_DNA"/>
</dbReference>
<dbReference type="SMART" id="SM00530">
    <property type="entry name" value="HTH_XRE"/>
    <property type="match status" value="1"/>
</dbReference>
<dbReference type="STRING" id="199441.BkAM31D_25010"/>
<keyword evidence="4" id="KW-1185">Reference proteome</keyword>
<dbReference type="GO" id="GO:0046983">
    <property type="term" value="F:protein dimerization activity"/>
    <property type="evidence" value="ECO:0007669"/>
    <property type="project" value="InterPro"/>
</dbReference>
<dbReference type="Pfam" id="PF01381">
    <property type="entry name" value="HTH_3"/>
    <property type="match status" value="1"/>
</dbReference>
<evidence type="ECO:0000256" key="1">
    <source>
        <dbReference type="ARBA" id="ARBA00023125"/>
    </source>
</evidence>
<reference evidence="3 4" key="1">
    <citation type="submission" date="2017-04" db="EMBL/GenBank/DDBJ databases">
        <title>Bacillus krulwichiae AM31D Genome sequencing and assembly.</title>
        <authorList>
            <person name="Krulwich T.A."/>
            <person name="Anastor L."/>
            <person name="Ehrlich R."/>
            <person name="Ehrlich G.D."/>
            <person name="Janto B."/>
        </authorList>
    </citation>
    <scope>NUCLEOTIDE SEQUENCE [LARGE SCALE GENOMIC DNA]</scope>
    <source>
        <strain evidence="3 4">AM31D</strain>
    </source>
</reference>
<organism evidence="3 4">
    <name type="scientific">Halalkalibacter krulwichiae</name>
    <dbReference type="NCBI Taxonomy" id="199441"/>
    <lineage>
        <taxon>Bacteria</taxon>
        <taxon>Bacillati</taxon>
        <taxon>Bacillota</taxon>
        <taxon>Bacilli</taxon>
        <taxon>Bacillales</taxon>
        <taxon>Bacillaceae</taxon>
        <taxon>Halalkalibacter</taxon>
    </lineage>
</organism>
<dbReference type="InterPro" id="IPR050807">
    <property type="entry name" value="TransReg_Diox_bact_type"/>
</dbReference>
<gene>
    <name evidence="3" type="primary">sinR_3</name>
    <name evidence="3" type="ORF">BkAM31D_25010</name>
</gene>
<dbReference type="Proteomes" id="UP000193006">
    <property type="component" value="Chromosome"/>
</dbReference>
<feature type="domain" description="HTH cro/C1-type" evidence="2">
    <location>
        <begin position="6"/>
        <end position="61"/>
    </location>
</feature>
<dbReference type="SUPFAM" id="SSF47406">
    <property type="entry name" value="SinR repressor dimerisation domain-like"/>
    <property type="match status" value="1"/>
</dbReference>
<name>A0A1X9MLP5_9BACI</name>
<proteinExistence type="predicted"/>
<dbReference type="PANTHER" id="PTHR46797">
    <property type="entry name" value="HTH-TYPE TRANSCRIPTIONAL REGULATOR"/>
    <property type="match status" value="1"/>
</dbReference>
<accession>A0A1X9MLP5</accession>
<dbReference type="CDD" id="cd00093">
    <property type="entry name" value="HTH_XRE"/>
    <property type="match status" value="1"/>
</dbReference>
<dbReference type="GO" id="GO:0005829">
    <property type="term" value="C:cytosol"/>
    <property type="evidence" value="ECO:0007669"/>
    <property type="project" value="TreeGrafter"/>
</dbReference>
<evidence type="ECO:0000259" key="2">
    <source>
        <dbReference type="PROSITE" id="PS50943"/>
    </source>
</evidence>
<dbReference type="InterPro" id="IPR001387">
    <property type="entry name" value="Cro/C1-type_HTH"/>
</dbReference>
<dbReference type="RefSeq" id="WP_066155180.1">
    <property type="nucleotide sequence ID" value="NZ_CP020814.1"/>
</dbReference>
<protein>
    <submittedName>
        <fullName evidence="3">HTH-type transcriptional regulator SinR</fullName>
    </submittedName>
</protein>
<dbReference type="KEGG" id="bkw:BkAM31D_25010"/>
<dbReference type="SUPFAM" id="SSF47413">
    <property type="entry name" value="lambda repressor-like DNA-binding domains"/>
    <property type="match status" value="1"/>
</dbReference>
<dbReference type="GO" id="GO:0003700">
    <property type="term" value="F:DNA-binding transcription factor activity"/>
    <property type="evidence" value="ECO:0007669"/>
    <property type="project" value="TreeGrafter"/>
</dbReference>
<dbReference type="GO" id="GO:0003677">
    <property type="term" value="F:DNA binding"/>
    <property type="evidence" value="ECO:0007669"/>
    <property type="project" value="UniProtKB-KW"/>
</dbReference>
<dbReference type="Gene3D" id="1.10.260.40">
    <property type="entry name" value="lambda repressor-like DNA-binding domains"/>
    <property type="match status" value="1"/>
</dbReference>
<keyword evidence="1" id="KW-0238">DNA-binding</keyword>